<reference evidence="3" key="2">
    <citation type="journal article" date="2021" name="PeerJ">
        <title>Extensive microbial diversity within the chicken gut microbiome revealed by metagenomics and culture.</title>
        <authorList>
            <person name="Gilroy R."/>
            <person name="Ravi A."/>
            <person name="Getino M."/>
            <person name="Pursley I."/>
            <person name="Horton D.L."/>
            <person name="Alikhan N.F."/>
            <person name="Baker D."/>
            <person name="Gharbi K."/>
            <person name="Hall N."/>
            <person name="Watson M."/>
            <person name="Adriaenssens E.M."/>
            <person name="Foster-Nyarko E."/>
            <person name="Jarju S."/>
            <person name="Secka A."/>
            <person name="Antonio M."/>
            <person name="Oren A."/>
            <person name="Chaudhuri R.R."/>
            <person name="La Ragione R."/>
            <person name="Hildebrand F."/>
            <person name="Pallen M.J."/>
        </authorList>
    </citation>
    <scope>NUCLEOTIDE SEQUENCE</scope>
    <source>
        <strain evidence="3">CHK199-13235</strain>
    </source>
</reference>
<protein>
    <submittedName>
        <fullName evidence="3">Heavy-metal-associated domain-containing protein</fullName>
    </submittedName>
</protein>
<dbReference type="CDD" id="cd00371">
    <property type="entry name" value="HMA"/>
    <property type="match status" value="1"/>
</dbReference>
<evidence type="ECO:0000313" key="3">
    <source>
        <dbReference type="EMBL" id="HIS75481.1"/>
    </source>
</evidence>
<dbReference type="GO" id="GO:0046872">
    <property type="term" value="F:metal ion binding"/>
    <property type="evidence" value="ECO:0007669"/>
    <property type="project" value="UniProtKB-KW"/>
</dbReference>
<dbReference type="InterPro" id="IPR006121">
    <property type="entry name" value="HMA_dom"/>
</dbReference>
<reference evidence="3" key="1">
    <citation type="submission" date="2020-10" db="EMBL/GenBank/DDBJ databases">
        <authorList>
            <person name="Gilroy R."/>
        </authorList>
    </citation>
    <scope>NUCLEOTIDE SEQUENCE</scope>
    <source>
        <strain evidence="3">CHK199-13235</strain>
    </source>
</reference>
<evidence type="ECO:0000256" key="1">
    <source>
        <dbReference type="ARBA" id="ARBA00022723"/>
    </source>
</evidence>
<proteinExistence type="predicted"/>
<sequence length="71" mass="7557">MFGLGKEETLTIHVEGMMCEHCAKRVSEGLKKEKGVTGAVVSLENKSVAVTGKNLDEAHLKAVINGLGYQA</sequence>
<dbReference type="InterPro" id="IPR036163">
    <property type="entry name" value="HMA_dom_sf"/>
</dbReference>
<feature type="domain" description="HMA" evidence="2">
    <location>
        <begin position="8"/>
        <end position="71"/>
    </location>
</feature>
<dbReference type="AlphaFoldDB" id="A0A9D1FKD4"/>
<dbReference type="PROSITE" id="PS50846">
    <property type="entry name" value="HMA_2"/>
    <property type="match status" value="1"/>
</dbReference>
<evidence type="ECO:0000313" key="4">
    <source>
        <dbReference type="Proteomes" id="UP000824002"/>
    </source>
</evidence>
<organism evidence="3 4">
    <name type="scientific">Candidatus Merdivicinus excrementipullorum</name>
    <dbReference type="NCBI Taxonomy" id="2840867"/>
    <lineage>
        <taxon>Bacteria</taxon>
        <taxon>Bacillati</taxon>
        <taxon>Bacillota</taxon>
        <taxon>Clostridia</taxon>
        <taxon>Eubacteriales</taxon>
        <taxon>Oscillospiraceae</taxon>
        <taxon>Oscillospiraceae incertae sedis</taxon>
        <taxon>Candidatus Merdivicinus</taxon>
    </lineage>
</organism>
<dbReference type="PROSITE" id="PS01047">
    <property type="entry name" value="HMA_1"/>
    <property type="match status" value="1"/>
</dbReference>
<dbReference type="Pfam" id="PF00403">
    <property type="entry name" value="HMA"/>
    <property type="match status" value="1"/>
</dbReference>
<dbReference type="SUPFAM" id="SSF55008">
    <property type="entry name" value="HMA, heavy metal-associated domain"/>
    <property type="match status" value="1"/>
</dbReference>
<dbReference type="Gene3D" id="3.30.70.100">
    <property type="match status" value="1"/>
</dbReference>
<dbReference type="EMBL" id="DVJP01000016">
    <property type="protein sequence ID" value="HIS75481.1"/>
    <property type="molecule type" value="Genomic_DNA"/>
</dbReference>
<accession>A0A9D1FKD4</accession>
<evidence type="ECO:0000259" key="2">
    <source>
        <dbReference type="PROSITE" id="PS50846"/>
    </source>
</evidence>
<name>A0A9D1FKD4_9FIRM</name>
<dbReference type="InterPro" id="IPR017969">
    <property type="entry name" value="Heavy-metal-associated_CS"/>
</dbReference>
<comment type="caution">
    <text evidence="3">The sequence shown here is derived from an EMBL/GenBank/DDBJ whole genome shotgun (WGS) entry which is preliminary data.</text>
</comment>
<keyword evidence="1" id="KW-0479">Metal-binding</keyword>
<dbReference type="Proteomes" id="UP000824002">
    <property type="component" value="Unassembled WGS sequence"/>
</dbReference>
<gene>
    <name evidence="3" type="ORF">IAB51_01600</name>
</gene>